<feature type="transmembrane region" description="Helical" evidence="2">
    <location>
        <begin position="49"/>
        <end position="68"/>
    </location>
</feature>
<dbReference type="SUPFAM" id="SSF50998">
    <property type="entry name" value="Quinoprotein alcohol dehydrogenase-like"/>
    <property type="match status" value="1"/>
</dbReference>
<reference evidence="4 5" key="1">
    <citation type="submission" date="2023-07" db="EMBL/GenBank/DDBJ databases">
        <title>Sorghum-associated microbial communities from plants grown in Nebraska, USA.</title>
        <authorList>
            <person name="Schachtman D."/>
        </authorList>
    </citation>
    <scope>NUCLEOTIDE SEQUENCE [LARGE SCALE GENOMIC DNA]</scope>
    <source>
        <strain evidence="4 5">BE332</strain>
    </source>
</reference>
<sequence>MATRSGMAEVELVEHDDDVVDPVDHVGRARVVVRARARGVLGWIGRHRVLALATVVATVVAVGVPAAWSVRSERARLDALAAHPGIAAPLASAPDVAWTSPATPGSFALTVSDRAWIRDDVLILWEQTGDSTNSLRAVDVGSGNELWTSPLSSVPDLGDPADRATNDVTTCSSPEAAPGQGVVVCLVTDSWQLTVSDDDTQADLVEAATVRLRTFDAATGETVLDRPLGSGASFTPIDSDVVVAERPRSGDGPARVVRLDPSTGTERWAVDIPHPVGGAGWEYPTVQLLGDEIGVGWLGTTTLFTGDGGPTGVLDTDIVWQARGHRVTAGGAATTQLRDLDTGRVIELGDAREPWIDTDDRSEPDLLILQSEDRLAARDLATGQLAWRVDWPAERTLNLVVVDGMLARQTDDALTVLDLRTGEQLWRRSMSAYGESMVTDGRRLVVIASVVGTGPVVAAYDARDGRRVWEAPVPIAVQSLAVVDHRLFAVSSEGVVAFGAS</sequence>
<name>A0ABU0EC46_9CELL</name>
<comment type="caution">
    <text evidence="4">The sequence shown here is derived from an EMBL/GenBank/DDBJ whole genome shotgun (WGS) entry which is preliminary data.</text>
</comment>
<keyword evidence="2" id="KW-0472">Membrane</keyword>
<accession>A0ABU0EC46</accession>
<dbReference type="PANTHER" id="PTHR34512">
    <property type="entry name" value="CELL SURFACE PROTEIN"/>
    <property type="match status" value="1"/>
</dbReference>
<keyword evidence="2" id="KW-0812">Transmembrane</keyword>
<keyword evidence="2" id="KW-1133">Transmembrane helix</keyword>
<feature type="domain" description="Pyrrolo-quinoline quinone repeat" evidence="3">
    <location>
        <begin position="367"/>
        <end position="498"/>
    </location>
</feature>
<gene>
    <name evidence="4" type="ORF">J2X26_001140</name>
</gene>
<keyword evidence="5" id="KW-1185">Reference proteome</keyword>
<dbReference type="InterPro" id="IPR011047">
    <property type="entry name" value="Quinoprotein_ADH-like_sf"/>
</dbReference>
<proteinExistence type="predicted"/>
<dbReference type="Proteomes" id="UP001239626">
    <property type="component" value="Unassembled WGS sequence"/>
</dbReference>
<evidence type="ECO:0000313" key="5">
    <source>
        <dbReference type="Proteomes" id="UP001239626"/>
    </source>
</evidence>
<dbReference type="InterPro" id="IPR002372">
    <property type="entry name" value="PQQ_rpt_dom"/>
</dbReference>
<evidence type="ECO:0000313" key="4">
    <source>
        <dbReference type="EMBL" id="MDQ0372843.1"/>
    </source>
</evidence>
<protein>
    <submittedName>
        <fullName evidence="4">Outer membrane protein assembly factor BamB</fullName>
    </submittedName>
</protein>
<evidence type="ECO:0000256" key="1">
    <source>
        <dbReference type="SAM" id="MobiDB-lite"/>
    </source>
</evidence>
<dbReference type="RefSeq" id="WP_307490539.1">
    <property type="nucleotide sequence ID" value="NZ_JAUSVB010000001.1"/>
</dbReference>
<evidence type="ECO:0000256" key="2">
    <source>
        <dbReference type="SAM" id="Phobius"/>
    </source>
</evidence>
<dbReference type="InterPro" id="IPR015943">
    <property type="entry name" value="WD40/YVTN_repeat-like_dom_sf"/>
</dbReference>
<dbReference type="PANTHER" id="PTHR34512:SF30">
    <property type="entry name" value="OUTER MEMBRANE PROTEIN ASSEMBLY FACTOR BAMB"/>
    <property type="match status" value="1"/>
</dbReference>
<feature type="region of interest" description="Disordered" evidence="1">
    <location>
        <begin position="149"/>
        <end position="175"/>
    </location>
</feature>
<dbReference type="Gene3D" id="2.130.10.10">
    <property type="entry name" value="YVTN repeat-like/Quinoprotein amine dehydrogenase"/>
    <property type="match status" value="2"/>
</dbReference>
<dbReference type="EMBL" id="JAUSVB010000001">
    <property type="protein sequence ID" value="MDQ0372843.1"/>
    <property type="molecule type" value="Genomic_DNA"/>
</dbReference>
<dbReference type="Pfam" id="PF13360">
    <property type="entry name" value="PQQ_2"/>
    <property type="match status" value="1"/>
</dbReference>
<evidence type="ECO:0000259" key="3">
    <source>
        <dbReference type="Pfam" id="PF13360"/>
    </source>
</evidence>
<organism evidence="4 5">
    <name type="scientific">Cellulomonas humilata</name>
    <dbReference type="NCBI Taxonomy" id="144055"/>
    <lineage>
        <taxon>Bacteria</taxon>
        <taxon>Bacillati</taxon>
        <taxon>Actinomycetota</taxon>
        <taxon>Actinomycetes</taxon>
        <taxon>Micrococcales</taxon>
        <taxon>Cellulomonadaceae</taxon>
        <taxon>Cellulomonas</taxon>
    </lineage>
</organism>